<comment type="caution">
    <text evidence="2">The sequence shown here is derived from an EMBL/GenBank/DDBJ whole genome shotgun (WGS) entry which is preliminary data.</text>
</comment>
<sequence length="272" mass="30183">MLATPKWIYSDSNFIVNTTLYDTSTNMLFYSYRFKGGIIRCKDGCSDSYGNLSSDWCAKYDSLDADDIESVCKMFVSLYWGAVICVFFEAVCFIAIAVWSATMACYMNKVNSIFMTFCCSICVLICHYIAILAWLEMSGASYSDDCSSVPTNGETIPLCGSHGPGLGLFLMVFIPAVVVLYFAVACRIKTTHGFNGFGGKLEPIEPEVKPKEVKAFPATTVVYPRHVTSIGHLKNEFPDHSFQHVPTDQSSFQPVLTDQSSFIKDQNKSTNN</sequence>
<dbReference type="AlphaFoldDB" id="A0A1R2BS34"/>
<keyword evidence="3" id="KW-1185">Reference proteome</keyword>
<keyword evidence="1" id="KW-1133">Transmembrane helix</keyword>
<keyword evidence="1" id="KW-0812">Transmembrane</keyword>
<dbReference type="OrthoDB" id="325073at2759"/>
<evidence type="ECO:0000256" key="1">
    <source>
        <dbReference type="SAM" id="Phobius"/>
    </source>
</evidence>
<gene>
    <name evidence="2" type="ORF">SteCoe_20408</name>
</gene>
<evidence type="ECO:0000313" key="2">
    <source>
        <dbReference type="EMBL" id="OMJ79556.1"/>
    </source>
</evidence>
<evidence type="ECO:0000313" key="3">
    <source>
        <dbReference type="Proteomes" id="UP000187209"/>
    </source>
</evidence>
<dbReference type="Proteomes" id="UP000187209">
    <property type="component" value="Unassembled WGS sequence"/>
</dbReference>
<protein>
    <submittedName>
        <fullName evidence="2">Uncharacterized protein</fullName>
    </submittedName>
</protein>
<reference evidence="2 3" key="1">
    <citation type="submission" date="2016-11" db="EMBL/GenBank/DDBJ databases">
        <title>The macronuclear genome of Stentor coeruleus: a giant cell with tiny introns.</title>
        <authorList>
            <person name="Slabodnick M."/>
            <person name="Ruby J.G."/>
            <person name="Reiff S.B."/>
            <person name="Swart E.C."/>
            <person name="Gosai S."/>
            <person name="Prabakaran S."/>
            <person name="Witkowska E."/>
            <person name="Larue G.E."/>
            <person name="Fisher S."/>
            <person name="Freeman R.M."/>
            <person name="Gunawardena J."/>
            <person name="Chu W."/>
            <person name="Stover N.A."/>
            <person name="Gregory B.D."/>
            <person name="Nowacki M."/>
            <person name="Derisi J."/>
            <person name="Roy S.W."/>
            <person name="Marshall W.F."/>
            <person name="Sood P."/>
        </authorList>
    </citation>
    <scope>NUCLEOTIDE SEQUENCE [LARGE SCALE GENOMIC DNA]</scope>
    <source>
        <strain evidence="2">WM001</strain>
    </source>
</reference>
<keyword evidence="1" id="KW-0472">Membrane</keyword>
<proteinExistence type="predicted"/>
<organism evidence="2 3">
    <name type="scientific">Stentor coeruleus</name>
    <dbReference type="NCBI Taxonomy" id="5963"/>
    <lineage>
        <taxon>Eukaryota</taxon>
        <taxon>Sar</taxon>
        <taxon>Alveolata</taxon>
        <taxon>Ciliophora</taxon>
        <taxon>Postciliodesmatophora</taxon>
        <taxon>Heterotrichea</taxon>
        <taxon>Heterotrichida</taxon>
        <taxon>Stentoridae</taxon>
        <taxon>Stentor</taxon>
    </lineage>
</organism>
<dbReference type="EMBL" id="MPUH01000465">
    <property type="protein sequence ID" value="OMJ79556.1"/>
    <property type="molecule type" value="Genomic_DNA"/>
</dbReference>
<accession>A0A1R2BS34</accession>
<feature type="transmembrane region" description="Helical" evidence="1">
    <location>
        <begin position="166"/>
        <end position="184"/>
    </location>
</feature>
<feature type="transmembrane region" description="Helical" evidence="1">
    <location>
        <begin position="78"/>
        <end position="101"/>
    </location>
</feature>
<name>A0A1R2BS34_9CILI</name>
<feature type="transmembrane region" description="Helical" evidence="1">
    <location>
        <begin position="113"/>
        <end position="135"/>
    </location>
</feature>